<feature type="compositionally biased region" description="Low complexity" evidence="1">
    <location>
        <begin position="312"/>
        <end position="336"/>
    </location>
</feature>
<evidence type="ECO:0000256" key="1">
    <source>
        <dbReference type="SAM" id="MobiDB-lite"/>
    </source>
</evidence>
<dbReference type="PANTHER" id="PTHR46940">
    <property type="entry name" value="NKAP DOMAIN-CONTAINING 1"/>
    <property type="match status" value="1"/>
</dbReference>
<evidence type="ECO:0000313" key="3">
    <source>
        <dbReference type="Proteomes" id="UP001066276"/>
    </source>
</evidence>
<protein>
    <submittedName>
        <fullName evidence="2">Uncharacterized protein</fullName>
    </submittedName>
</protein>
<dbReference type="InterPro" id="IPR043407">
    <property type="entry name" value="Nkap_D1"/>
</dbReference>
<dbReference type="Pfam" id="PF15692">
    <property type="entry name" value="NKAP"/>
    <property type="match status" value="2"/>
</dbReference>
<feature type="region of interest" description="Disordered" evidence="1">
    <location>
        <begin position="221"/>
        <end position="386"/>
    </location>
</feature>
<gene>
    <name evidence="2" type="ORF">NDU88_006085</name>
</gene>
<evidence type="ECO:0000313" key="2">
    <source>
        <dbReference type="EMBL" id="KAJ1189337.1"/>
    </source>
</evidence>
<keyword evidence="3" id="KW-1185">Reference proteome</keyword>
<dbReference type="EMBL" id="JANPWB010000005">
    <property type="protein sequence ID" value="KAJ1189337.1"/>
    <property type="molecule type" value="Genomic_DNA"/>
</dbReference>
<feature type="compositionally biased region" description="Basic residues" evidence="1">
    <location>
        <begin position="294"/>
        <end position="310"/>
    </location>
</feature>
<organism evidence="2 3">
    <name type="scientific">Pleurodeles waltl</name>
    <name type="common">Iberian ribbed newt</name>
    <dbReference type="NCBI Taxonomy" id="8319"/>
    <lineage>
        <taxon>Eukaryota</taxon>
        <taxon>Metazoa</taxon>
        <taxon>Chordata</taxon>
        <taxon>Craniata</taxon>
        <taxon>Vertebrata</taxon>
        <taxon>Euteleostomi</taxon>
        <taxon>Amphibia</taxon>
        <taxon>Batrachia</taxon>
        <taxon>Caudata</taxon>
        <taxon>Salamandroidea</taxon>
        <taxon>Salamandridae</taxon>
        <taxon>Pleurodelinae</taxon>
        <taxon>Pleurodeles</taxon>
    </lineage>
</organism>
<proteinExistence type="predicted"/>
<feature type="compositionally biased region" description="Basic residues" evidence="1">
    <location>
        <begin position="344"/>
        <end position="356"/>
    </location>
</feature>
<dbReference type="Proteomes" id="UP001066276">
    <property type="component" value="Chromosome 3_1"/>
</dbReference>
<reference evidence="2" key="1">
    <citation type="journal article" date="2022" name="bioRxiv">
        <title>Sequencing and chromosome-scale assembly of the giantPleurodeles waltlgenome.</title>
        <authorList>
            <person name="Brown T."/>
            <person name="Elewa A."/>
            <person name="Iarovenko S."/>
            <person name="Subramanian E."/>
            <person name="Araus A.J."/>
            <person name="Petzold A."/>
            <person name="Susuki M."/>
            <person name="Suzuki K.-i.T."/>
            <person name="Hayashi T."/>
            <person name="Toyoda A."/>
            <person name="Oliveira C."/>
            <person name="Osipova E."/>
            <person name="Leigh N.D."/>
            <person name="Simon A."/>
            <person name="Yun M.H."/>
        </authorList>
    </citation>
    <scope>NUCLEOTIDE SEQUENCE</scope>
    <source>
        <strain evidence="2">20211129_DDA</strain>
        <tissue evidence="2">Liver</tissue>
    </source>
</reference>
<sequence length="386" mass="44284">MGLRCGALSTCVCHLDPVGHAPPVNNTCNADCQTIVPWKIKVGTGRIWGRSTPGDSVPRERKVGTGCICRSSTPGNSGWRMSRIPLGKVLLRNVIRHTDAHNKIQEESEMWKIRELEKHTKEIYETKQSRTSLDNARWDHSGYKELYPEEFEPKKTRMRCDGFDGDVQRQPKTKSLDPVASEKELRKVRSLNKRFYECEASIPERWGHSGYKELYPEEFDTDSDELKSAETVNGKKASRLRRGAEQESRKRKRSKKSHKKKQKKRSHKKLKKRKKEEPVESSTESESSDESTSRAKKVKRKKKTRKKPARKPPSSSGQDSDSSDSSDVTDSSSATSEADDKKQTKSHKKRHHRSKARKDFESQEKKSKRKNWKVANDDRSDSSDDD</sequence>
<dbReference type="AlphaFoldDB" id="A0AAV7UJZ5"/>
<feature type="compositionally biased region" description="Basic residues" evidence="1">
    <location>
        <begin position="249"/>
        <end position="274"/>
    </location>
</feature>
<comment type="caution">
    <text evidence="2">The sequence shown here is derived from an EMBL/GenBank/DDBJ whole genome shotgun (WGS) entry which is preliminary data.</text>
</comment>
<dbReference type="PANTHER" id="PTHR46940:SF1">
    <property type="entry name" value="NKAP DOMAIN CONTAINING 1"/>
    <property type="match status" value="1"/>
</dbReference>
<feature type="compositionally biased region" description="Basic and acidic residues" evidence="1">
    <location>
        <begin position="375"/>
        <end position="386"/>
    </location>
</feature>
<name>A0AAV7UJZ5_PLEWA</name>
<accession>A0AAV7UJZ5</accession>